<accession>A0AAF0U9J9</accession>
<dbReference type="AlphaFoldDB" id="A0AAF0U9J9"/>
<keyword evidence="1" id="KW-0511">Multifunctional enzyme</keyword>
<evidence type="ECO:0000313" key="3">
    <source>
        <dbReference type="EMBL" id="WMV41594.1"/>
    </source>
</evidence>
<dbReference type="InterPro" id="IPR041577">
    <property type="entry name" value="RT_RNaseH_2"/>
</dbReference>
<keyword evidence="4" id="KW-1185">Reference proteome</keyword>
<dbReference type="GO" id="GO:0003824">
    <property type="term" value="F:catalytic activity"/>
    <property type="evidence" value="ECO:0007669"/>
    <property type="project" value="UniProtKB-KW"/>
</dbReference>
<dbReference type="Pfam" id="PF17919">
    <property type="entry name" value="RT_RNaseH_2"/>
    <property type="match status" value="1"/>
</dbReference>
<dbReference type="InterPro" id="IPR043128">
    <property type="entry name" value="Rev_trsase/Diguanyl_cyclase"/>
</dbReference>
<reference evidence="3" key="1">
    <citation type="submission" date="2023-08" db="EMBL/GenBank/DDBJ databases">
        <title>A de novo genome assembly of Solanum verrucosum Schlechtendal, a Mexican diploid species geographically isolated from the other diploid A-genome species in potato relatives.</title>
        <authorList>
            <person name="Hosaka K."/>
        </authorList>
    </citation>
    <scope>NUCLEOTIDE SEQUENCE</scope>
    <source>
        <tissue evidence="3">Young leaves</tissue>
    </source>
</reference>
<evidence type="ECO:0000313" key="4">
    <source>
        <dbReference type="Proteomes" id="UP001234989"/>
    </source>
</evidence>
<dbReference type="PANTHER" id="PTHR37984:SF5">
    <property type="entry name" value="PROTEIN NYNRIN-LIKE"/>
    <property type="match status" value="1"/>
</dbReference>
<organism evidence="3 4">
    <name type="scientific">Solanum verrucosum</name>
    <dbReference type="NCBI Taxonomy" id="315347"/>
    <lineage>
        <taxon>Eukaryota</taxon>
        <taxon>Viridiplantae</taxon>
        <taxon>Streptophyta</taxon>
        <taxon>Embryophyta</taxon>
        <taxon>Tracheophyta</taxon>
        <taxon>Spermatophyta</taxon>
        <taxon>Magnoliopsida</taxon>
        <taxon>eudicotyledons</taxon>
        <taxon>Gunneridae</taxon>
        <taxon>Pentapetalae</taxon>
        <taxon>asterids</taxon>
        <taxon>lamiids</taxon>
        <taxon>Solanales</taxon>
        <taxon>Solanaceae</taxon>
        <taxon>Solanoideae</taxon>
        <taxon>Solaneae</taxon>
        <taxon>Solanum</taxon>
    </lineage>
</organism>
<dbReference type="InterPro" id="IPR050951">
    <property type="entry name" value="Retrovirus_Pol_polyprotein"/>
</dbReference>
<dbReference type="PANTHER" id="PTHR37984">
    <property type="entry name" value="PROTEIN CBG26694"/>
    <property type="match status" value="1"/>
</dbReference>
<evidence type="ECO:0000259" key="2">
    <source>
        <dbReference type="Pfam" id="PF17919"/>
    </source>
</evidence>
<dbReference type="EMBL" id="CP133619">
    <property type="protein sequence ID" value="WMV41594.1"/>
    <property type="molecule type" value="Genomic_DNA"/>
</dbReference>
<dbReference type="InterPro" id="IPR043502">
    <property type="entry name" value="DNA/RNA_pol_sf"/>
</dbReference>
<dbReference type="SUPFAM" id="SSF56672">
    <property type="entry name" value="DNA/RNA polymerases"/>
    <property type="match status" value="1"/>
</dbReference>
<protein>
    <recommendedName>
        <fullName evidence="2">Reverse transcriptase/retrotransposon-derived protein RNase H-like domain-containing protein</fullName>
    </recommendedName>
</protein>
<gene>
    <name evidence="3" type="ORF">MTR67_034979</name>
</gene>
<dbReference type="Proteomes" id="UP001234989">
    <property type="component" value="Chromosome 8"/>
</dbReference>
<sequence>SPLKALTQRKSKFIWSATCETSFWELKDKLTSAPMRTISKGTDVFVVYCDSSIMGLECVLMQNGKVIAYVSRQLKVH</sequence>
<feature type="non-terminal residue" evidence="3">
    <location>
        <position position="1"/>
    </location>
</feature>
<evidence type="ECO:0000256" key="1">
    <source>
        <dbReference type="ARBA" id="ARBA00023268"/>
    </source>
</evidence>
<dbReference type="Gene3D" id="3.30.70.270">
    <property type="match status" value="1"/>
</dbReference>
<feature type="domain" description="Reverse transcriptase/retrotransposon-derived protein RNase H-like" evidence="2">
    <location>
        <begin position="15"/>
        <end position="75"/>
    </location>
</feature>
<proteinExistence type="predicted"/>
<name>A0AAF0U9J9_SOLVR</name>